<accession>A0A1V3A0J7</accession>
<dbReference type="InterPro" id="IPR058031">
    <property type="entry name" value="AAA_lid_NorR"/>
</dbReference>
<dbReference type="Pfam" id="PF00158">
    <property type="entry name" value="Sigma54_activat"/>
    <property type="match status" value="1"/>
</dbReference>
<dbReference type="Gene3D" id="3.40.50.300">
    <property type="entry name" value="P-loop containing nucleotide triphosphate hydrolases"/>
    <property type="match status" value="1"/>
</dbReference>
<keyword evidence="2" id="KW-0067">ATP-binding</keyword>
<dbReference type="InterPro" id="IPR035965">
    <property type="entry name" value="PAS-like_dom_sf"/>
</dbReference>
<dbReference type="InterPro" id="IPR002078">
    <property type="entry name" value="Sigma_54_int"/>
</dbReference>
<dbReference type="InterPro" id="IPR003593">
    <property type="entry name" value="AAA+_ATPase"/>
</dbReference>
<dbReference type="InterPro" id="IPR025943">
    <property type="entry name" value="Sigma_54_int_dom_ATP-bd_2"/>
</dbReference>
<dbReference type="Pfam" id="PF08448">
    <property type="entry name" value="PAS_4"/>
    <property type="match status" value="1"/>
</dbReference>
<evidence type="ECO:0000256" key="3">
    <source>
        <dbReference type="ARBA" id="ARBA00023015"/>
    </source>
</evidence>
<dbReference type="SMART" id="SM00382">
    <property type="entry name" value="AAA"/>
    <property type="match status" value="1"/>
</dbReference>
<keyword evidence="3" id="KW-0805">Transcription regulation</keyword>
<dbReference type="FunFam" id="3.40.50.300:FF:000006">
    <property type="entry name" value="DNA-binding transcriptional regulator NtrC"/>
    <property type="match status" value="1"/>
</dbReference>
<dbReference type="PROSITE" id="PS00676">
    <property type="entry name" value="SIGMA54_INTERACT_2"/>
    <property type="match status" value="1"/>
</dbReference>
<dbReference type="PANTHER" id="PTHR32071">
    <property type="entry name" value="TRANSCRIPTIONAL REGULATORY PROTEIN"/>
    <property type="match status" value="1"/>
</dbReference>
<evidence type="ECO:0000256" key="5">
    <source>
        <dbReference type="ARBA" id="ARBA00023163"/>
    </source>
</evidence>
<dbReference type="InterPro" id="IPR027417">
    <property type="entry name" value="P-loop_NTPase"/>
</dbReference>
<dbReference type="Gene3D" id="1.10.10.60">
    <property type="entry name" value="Homeodomain-like"/>
    <property type="match status" value="1"/>
</dbReference>
<dbReference type="RefSeq" id="WP_077243757.1">
    <property type="nucleotide sequence ID" value="NZ_MUZR01000008.1"/>
</dbReference>
<dbReference type="InterPro" id="IPR009057">
    <property type="entry name" value="Homeodomain-like_sf"/>
</dbReference>
<evidence type="ECO:0000259" key="6">
    <source>
        <dbReference type="PROSITE" id="PS50045"/>
    </source>
</evidence>
<dbReference type="InterPro" id="IPR002197">
    <property type="entry name" value="HTH_Fis"/>
</dbReference>
<evidence type="ECO:0000313" key="8">
    <source>
        <dbReference type="Proteomes" id="UP000189177"/>
    </source>
</evidence>
<evidence type="ECO:0000313" key="7">
    <source>
        <dbReference type="EMBL" id="OOC10874.1"/>
    </source>
</evidence>
<dbReference type="Proteomes" id="UP000189177">
    <property type="component" value="Unassembled WGS sequence"/>
</dbReference>
<proteinExistence type="predicted"/>
<dbReference type="GO" id="GO:0005524">
    <property type="term" value="F:ATP binding"/>
    <property type="evidence" value="ECO:0007669"/>
    <property type="project" value="UniProtKB-KW"/>
</dbReference>
<dbReference type="PROSITE" id="PS00675">
    <property type="entry name" value="SIGMA54_INTERACT_1"/>
    <property type="match status" value="1"/>
</dbReference>
<dbReference type="InterPro" id="IPR025944">
    <property type="entry name" value="Sigma_54_int_dom_CS"/>
</dbReference>
<keyword evidence="5" id="KW-0804">Transcription</keyword>
<dbReference type="SUPFAM" id="SSF55785">
    <property type="entry name" value="PYP-like sensor domain (PAS domain)"/>
    <property type="match status" value="1"/>
</dbReference>
<evidence type="ECO:0000256" key="4">
    <source>
        <dbReference type="ARBA" id="ARBA00023125"/>
    </source>
</evidence>
<dbReference type="PROSITE" id="PS00688">
    <property type="entry name" value="SIGMA54_INTERACT_3"/>
    <property type="match status" value="1"/>
</dbReference>
<sequence>MNEKLPTESVPQWTRGLDRDEVVSILDVFQEPAILLSPDYDILGANHAYRHLYEVDAGGNGQRCYEASHDFRRPCDEAGETCPLRDTLATGKPNRTLHVHHTARGKEHVDVEMFPIHGSDGKLRYLIEVLHHLPVSSPQAGEQGLVGQSAAFNEMLGLVSRVAPSEASVLLQGESGTGKELVARAVHDQSRRAEGPFVPVECSGLTETLFESELFGHERGAFTGATHAKAGLVESAAGGTLFLDEIGDVPHGLQVKLLRLLETRTFRRVGSTEPRRADFRLVCASHRDLRQLVREGEFREDLYYRLSTFPIRVPPLRERKADIPILSQALFERLELPARPYLSPGAREVLERYPFPGNIRELRNILERAALLSDGEEIRAEHLGTEVTEGVDDRDLPPPRALADGEIRPLEEVEREYLRYAATVHRGDRRSLAARLGLSERSLYRHLQRLDDAL</sequence>
<keyword evidence="8" id="KW-1185">Reference proteome</keyword>
<dbReference type="OrthoDB" id="9804019at2"/>
<dbReference type="Gene3D" id="1.10.8.60">
    <property type="match status" value="1"/>
</dbReference>
<dbReference type="STRING" id="252474.B1A74_03330"/>
<dbReference type="CDD" id="cd00009">
    <property type="entry name" value="AAA"/>
    <property type="match status" value="1"/>
</dbReference>
<organism evidence="7 8">
    <name type="scientific">Thioalkalivibrio halophilus</name>
    <dbReference type="NCBI Taxonomy" id="252474"/>
    <lineage>
        <taxon>Bacteria</taxon>
        <taxon>Pseudomonadati</taxon>
        <taxon>Pseudomonadota</taxon>
        <taxon>Gammaproteobacteria</taxon>
        <taxon>Chromatiales</taxon>
        <taxon>Ectothiorhodospiraceae</taxon>
        <taxon>Thioalkalivibrio</taxon>
    </lineage>
</organism>
<dbReference type="Pfam" id="PF25601">
    <property type="entry name" value="AAA_lid_14"/>
    <property type="match status" value="1"/>
</dbReference>
<dbReference type="GO" id="GO:0006355">
    <property type="term" value="P:regulation of DNA-templated transcription"/>
    <property type="evidence" value="ECO:0007669"/>
    <property type="project" value="InterPro"/>
</dbReference>
<keyword evidence="1" id="KW-0547">Nucleotide-binding</keyword>
<dbReference type="Gene3D" id="3.30.450.20">
    <property type="entry name" value="PAS domain"/>
    <property type="match status" value="1"/>
</dbReference>
<gene>
    <name evidence="7" type="ORF">B1A74_03330</name>
</gene>
<protein>
    <submittedName>
        <fullName evidence="7">Fis family transcriptional regulator</fullName>
    </submittedName>
</protein>
<dbReference type="EMBL" id="MUZR01000008">
    <property type="protein sequence ID" value="OOC10874.1"/>
    <property type="molecule type" value="Genomic_DNA"/>
</dbReference>
<reference evidence="7 8" key="1">
    <citation type="submission" date="2017-02" db="EMBL/GenBank/DDBJ databases">
        <title>Genomic diversity within the haloalkaliphilic genus Thioalkalivibrio.</title>
        <authorList>
            <person name="Ahn A.-C."/>
            <person name="Meier-Kolthoff J."/>
            <person name="Overmars L."/>
            <person name="Richter M."/>
            <person name="Woyke T."/>
            <person name="Sorokin D.Y."/>
            <person name="Muyzer G."/>
        </authorList>
    </citation>
    <scope>NUCLEOTIDE SEQUENCE [LARGE SCALE GENOMIC DNA]</scope>
    <source>
        <strain evidence="7 8">HL17</strain>
    </source>
</reference>
<dbReference type="SUPFAM" id="SSF46689">
    <property type="entry name" value="Homeodomain-like"/>
    <property type="match status" value="1"/>
</dbReference>
<feature type="domain" description="Sigma-54 factor interaction" evidence="6">
    <location>
        <begin position="145"/>
        <end position="371"/>
    </location>
</feature>
<name>A0A1V3A0J7_9GAMM</name>
<evidence type="ECO:0000256" key="1">
    <source>
        <dbReference type="ARBA" id="ARBA00022741"/>
    </source>
</evidence>
<dbReference type="GO" id="GO:0043565">
    <property type="term" value="F:sequence-specific DNA binding"/>
    <property type="evidence" value="ECO:0007669"/>
    <property type="project" value="InterPro"/>
</dbReference>
<dbReference type="Pfam" id="PF02954">
    <property type="entry name" value="HTH_8"/>
    <property type="match status" value="1"/>
</dbReference>
<keyword evidence="4" id="KW-0238">DNA-binding</keyword>
<comment type="caution">
    <text evidence="7">The sequence shown here is derived from an EMBL/GenBank/DDBJ whole genome shotgun (WGS) entry which is preliminary data.</text>
</comment>
<evidence type="ECO:0000256" key="2">
    <source>
        <dbReference type="ARBA" id="ARBA00022840"/>
    </source>
</evidence>
<dbReference type="InterPro" id="IPR013656">
    <property type="entry name" value="PAS_4"/>
</dbReference>
<dbReference type="SUPFAM" id="SSF52540">
    <property type="entry name" value="P-loop containing nucleoside triphosphate hydrolases"/>
    <property type="match status" value="1"/>
</dbReference>
<dbReference type="AlphaFoldDB" id="A0A1V3A0J7"/>
<dbReference type="PROSITE" id="PS50045">
    <property type="entry name" value="SIGMA54_INTERACT_4"/>
    <property type="match status" value="1"/>
</dbReference>
<dbReference type="InterPro" id="IPR025662">
    <property type="entry name" value="Sigma_54_int_dom_ATP-bd_1"/>
</dbReference>